<gene>
    <name evidence="1" type="ORF">C7B64_08015</name>
</gene>
<dbReference type="AlphaFoldDB" id="A0A2T1C5G3"/>
<evidence type="ECO:0000313" key="2">
    <source>
        <dbReference type="Proteomes" id="UP000238762"/>
    </source>
</evidence>
<proteinExistence type="predicted"/>
<sequence length="79" mass="9312">MAKSLEMVEKQTHEVLYPAPKAILQGQQATRRSRIGYQQMEPKLLRAYQFLSLLNRLLLTQSQPTKLWGVVRRNRPRSY</sequence>
<name>A0A2T1C5G3_9CYAN</name>
<reference evidence="1 2" key="2">
    <citation type="submission" date="2018-03" db="EMBL/GenBank/DDBJ databases">
        <title>The ancient ancestry and fast evolution of plastids.</title>
        <authorList>
            <person name="Moore K.R."/>
            <person name="Magnabosco C."/>
            <person name="Momper L."/>
            <person name="Gold D.A."/>
            <person name="Bosak T."/>
            <person name="Fournier G.P."/>
        </authorList>
    </citation>
    <scope>NUCLEOTIDE SEQUENCE [LARGE SCALE GENOMIC DNA]</scope>
    <source>
        <strain evidence="1 2">CCAP 1448/3</strain>
    </source>
</reference>
<reference evidence="1 2" key="1">
    <citation type="submission" date="2018-02" db="EMBL/GenBank/DDBJ databases">
        <authorList>
            <person name="Cohen D.B."/>
            <person name="Kent A.D."/>
        </authorList>
    </citation>
    <scope>NUCLEOTIDE SEQUENCE [LARGE SCALE GENOMIC DNA]</scope>
    <source>
        <strain evidence="1 2">CCAP 1448/3</strain>
    </source>
</reference>
<protein>
    <submittedName>
        <fullName evidence="1">Uncharacterized protein</fullName>
    </submittedName>
</protein>
<dbReference type="EMBL" id="PVWJ01000030">
    <property type="protein sequence ID" value="PSB03501.1"/>
    <property type="molecule type" value="Genomic_DNA"/>
</dbReference>
<dbReference type="Proteomes" id="UP000238762">
    <property type="component" value="Unassembled WGS sequence"/>
</dbReference>
<keyword evidence="2" id="KW-1185">Reference proteome</keyword>
<accession>A0A2T1C5G3</accession>
<evidence type="ECO:0000313" key="1">
    <source>
        <dbReference type="EMBL" id="PSB03501.1"/>
    </source>
</evidence>
<organism evidence="1 2">
    <name type="scientific">Merismopedia glauca CCAP 1448/3</name>
    <dbReference type="NCBI Taxonomy" id="1296344"/>
    <lineage>
        <taxon>Bacteria</taxon>
        <taxon>Bacillati</taxon>
        <taxon>Cyanobacteriota</taxon>
        <taxon>Cyanophyceae</taxon>
        <taxon>Synechococcales</taxon>
        <taxon>Merismopediaceae</taxon>
        <taxon>Merismopedia</taxon>
    </lineage>
</organism>
<comment type="caution">
    <text evidence="1">The sequence shown here is derived from an EMBL/GenBank/DDBJ whole genome shotgun (WGS) entry which is preliminary data.</text>
</comment>